<feature type="signal peptide" evidence="1">
    <location>
        <begin position="1"/>
        <end position="26"/>
    </location>
</feature>
<protein>
    <recommendedName>
        <fullName evidence="4">Lipoprotein</fullName>
    </recommendedName>
</protein>
<keyword evidence="3" id="KW-1185">Reference proteome</keyword>
<evidence type="ECO:0008006" key="4">
    <source>
        <dbReference type="Google" id="ProtNLM"/>
    </source>
</evidence>
<feature type="chain" id="PRO_5005790023" description="Lipoprotein" evidence="1">
    <location>
        <begin position="27"/>
        <end position="586"/>
    </location>
</feature>
<keyword evidence="1" id="KW-0732">Signal</keyword>
<reference evidence="2 3" key="1">
    <citation type="journal article" date="2015" name="Genome Announc.">
        <title>Genome Sequence of 'Candidatus Thioglobus autotrophica' Strain EF1, a Chemoautotroph from the SUP05 Clade of Marine Gammaproteobacteria.</title>
        <authorList>
            <person name="Shah V."/>
            <person name="Morris R.M."/>
        </authorList>
    </citation>
    <scope>NUCLEOTIDE SEQUENCE [LARGE SCALE GENOMIC DNA]</scope>
    <source>
        <strain evidence="2 3">EF1</strain>
    </source>
</reference>
<evidence type="ECO:0000256" key="1">
    <source>
        <dbReference type="SAM" id="SignalP"/>
    </source>
</evidence>
<gene>
    <name evidence="2" type="ORF">SP60_04960</name>
</gene>
<organism evidence="2 3">
    <name type="scientific">Candidatus Thioglobus autotrophicus</name>
    <dbReference type="NCBI Taxonomy" id="1705394"/>
    <lineage>
        <taxon>Bacteria</taxon>
        <taxon>Pseudomonadati</taxon>
        <taxon>Pseudomonadota</taxon>
        <taxon>Gammaproteobacteria</taxon>
        <taxon>Candidatus Pseudothioglobaceae</taxon>
        <taxon>Candidatus Thioglobus</taxon>
    </lineage>
</organism>
<dbReference type="RefSeq" id="WP_053951574.1">
    <property type="nucleotide sequence ID" value="NZ_CP010552.1"/>
</dbReference>
<name>A0A0M3TUB0_9GAMM</name>
<dbReference type="STRING" id="1705394.SP60_04960"/>
<dbReference type="AlphaFoldDB" id="A0A0M3TUB0"/>
<evidence type="ECO:0000313" key="3">
    <source>
        <dbReference type="Proteomes" id="UP000058020"/>
    </source>
</evidence>
<sequence length="586" mass="65623">MNSITAQLSKSIVLIMSLILMAGCQANKTTAIQLNEATLLDKPFPQQNEKQFIYNFEDHKTAVSEDIEDENEAVKKAAQKAVAELKIKALRQTANEINSILVSPLSGKELDLRIKKAASINADFVDEFKLLEQETDSTQMLFTTTRPKNVILTGYFKINRAALKSFIVDTVKTVTTSVSEKDVLSVSVPTSTKNTFIASFNNVTKRVPDDAVNHEATRTKLVNELKLKAINEAADEVNHALSQPMDFDEFNRAITKANKNFSDYISEWKLTNQVVDQKNTYLGTTESVRLSGWFAVDKTKLRRALVDGRAITTVAKYRTYVEAFWNVEDKDVNPEVMSVVIGNIEDQFSQSGYEVVEFERIKGDLVELLNKEEVSGIYSSNELERFNANLELRNIDSKFENGKRVLAEYADLLIGVTINSMEVSNRMMKVRLTVDATLFENGEWMKLASTDHTGSIPYVRGDTEGLIAIAKRVALSAAADLEKKARKQISLRKTKESIKLDEEREFTLVFNTLDSSSFSALRKTVKSGSDWAYKGADPKNKIIRLGYRGQIDGLSDAIEDFLSGSSLKLGDPEFSIGRNRIIFGKE</sequence>
<dbReference type="EMBL" id="CP010552">
    <property type="protein sequence ID" value="ALE52615.1"/>
    <property type="molecule type" value="Genomic_DNA"/>
</dbReference>
<proteinExistence type="predicted"/>
<dbReference type="Proteomes" id="UP000058020">
    <property type="component" value="Chromosome"/>
</dbReference>
<accession>A0A0M3TUB0</accession>
<evidence type="ECO:0000313" key="2">
    <source>
        <dbReference type="EMBL" id="ALE52615.1"/>
    </source>
</evidence>
<dbReference type="KEGG" id="tho:SP60_04960"/>